<dbReference type="Proteomes" id="UP001225646">
    <property type="component" value="Unassembled WGS sequence"/>
</dbReference>
<keyword evidence="2" id="KW-1185">Reference proteome</keyword>
<evidence type="ECO:0008006" key="3">
    <source>
        <dbReference type="Google" id="ProtNLM"/>
    </source>
</evidence>
<reference evidence="1 2" key="1">
    <citation type="submission" date="2023-07" db="EMBL/GenBank/DDBJ databases">
        <title>Genomic Encyclopedia of Type Strains, Phase IV (KMG-IV): sequencing the most valuable type-strain genomes for metagenomic binning, comparative biology and taxonomic classification.</title>
        <authorList>
            <person name="Goeker M."/>
        </authorList>
    </citation>
    <scope>NUCLEOTIDE SEQUENCE [LARGE SCALE GENOMIC DNA]</scope>
    <source>
        <strain evidence="1 2">DSM 19092</strain>
    </source>
</reference>
<protein>
    <recommendedName>
        <fullName evidence="3">DUF2564 family protein</fullName>
    </recommendedName>
</protein>
<proteinExistence type="predicted"/>
<name>A0ABT9VPB8_9BACI</name>
<comment type="caution">
    <text evidence="1">The sequence shown here is derived from an EMBL/GenBank/DDBJ whole genome shotgun (WGS) entry which is preliminary data.</text>
</comment>
<dbReference type="Pfam" id="PF10819">
    <property type="entry name" value="DUF2564"/>
    <property type="match status" value="1"/>
</dbReference>
<organism evidence="1 2">
    <name type="scientific">Aeribacillus alveayuensis</name>
    <dbReference type="NCBI Taxonomy" id="279215"/>
    <lineage>
        <taxon>Bacteria</taxon>
        <taxon>Bacillati</taxon>
        <taxon>Bacillota</taxon>
        <taxon>Bacilli</taxon>
        <taxon>Bacillales</taxon>
        <taxon>Bacillaceae</taxon>
        <taxon>Aeribacillus</taxon>
    </lineage>
</organism>
<evidence type="ECO:0000313" key="1">
    <source>
        <dbReference type="EMBL" id="MDQ0162798.1"/>
    </source>
</evidence>
<evidence type="ECO:0000313" key="2">
    <source>
        <dbReference type="Proteomes" id="UP001225646"/>
    </source>
</evidence>
<sequence>MDQINHTHLISGFNERKQLQLAVQAAQKMVGEATMNMDPELMDDAKRAISDAKRLYDSFVHNISEFDQDFVEKQNQLLQKCEHQLEEAYKEEP</sequence>
<accession>A0ABT9VPB8</accession>
<dbReference type="EMBL" id="JAUSTR010000006">
    <property type="protein sequence ID" value="MDQ0162798.1"/>
    <property type="molecule type" value="Genomic_DNA"/>
</dbReference>
<dbReference type="RefSeq" id="WP_419152103.1">
    <property type="nucleotide sequence ID" value="NZ_JAUSTR010000006.1"/>
</dbReference>
<dbReference type="InterPro" id="IPR020314">
    <property type="entry name" value="Uncharacterised_YpzA"/>
</dbReference>
<gene>
    <name evidence="1" type="ORF">J2S06_001875</name>
</gene>